<name>A0AA86NE47_9EUKA</name>
<evidence type="ECO:0000256" key="1">
    <source>
        <dbReference type="SAM" id="MobiDB-lite"/>
    </source>
</evidence>
<feature type="region of interest" description="Disordered" evidence="1">
    <location>
        <begin position="81"/>
        <end position="108"/>
    </location>
</feature>
<reference evidence="2" key="1">
    <citation type="submission" date="2023-06" db="EMBL/GenBank/DDBJ databases">
        <authorList>
            <person name="Kurt Z."/>
        </authorList>
    </citation>
    <scope>NUCLEOTIDE SEQUENCE</scope>
</reference>
<keyword evidence="4" id="KW-1185">Reference proteome</keyword>
<proteinExistence type="predicted"/>
<dbReference type="EMBL" id="CAXDID020000416">
    <property type="protein sequence ID" value="CAL6089143.1"/>
    <property type="molecule type" value="Genomic_DNA"/>
</dbReference>
<dbReference type="AlphaFoldDB" id="A0AA86NE47"/>
<feature type="compositionally biased region" description="Basic residues" evidence="1">
    <location>
        <begin position="95"/>
        <end position="108"/>
    </location>
</feature>
<comment type="caution">
    <text evidence="2">The sequence shown here is derived from an EMBL/GenBank/DDBJ whole genome shotgun (WGS) entry which is preliminary data.</text>
</comment>
<evidence type="ECO:0000313" key="2">
    <source>
        <dbReference type="EMBL" id="CAI9918092.1"/>
    </source>
</evidence>
<accession>A0AA86NE47</accession>
<evidence type="ECO:0000313" key="4">
    <source>
        <dbReference type="Proteomes" id="UP001642409"/>
    </source>
</evidence>
<sequence>MNARVQTIVKSSSFPAKRSPRHNYKSILTKCSNSTFVTRFNFNNRENVRGQINQNQRSELRTGKNQEPVVTILQRAQNAHERFQSQYKQQLNARPKQRRKAVLMRRMV</sequence>
<organism evidence="2">
    <name type="scientific">Hexamita inflata</name>
    <dbReference type="NCBI Taxonomy" id="28002"/>
    <lineage>
        <taxon>Eukaryota</taxon>
        <taxon>Metamonada</taxon>
        <taxon>Diplomonadida</taxon>
        <taxon>Hexamitidae</taxon>
        <taxon>Hexamitinae</taxon>
        <taxon>Hexamita</taxon>
    </lineage>
</organism>
<evidence type="ECO:0000313" key="3">
    <source>
        <dbReference type="EMBL" id="CAL6089143.1"/>
    </source>
</evidence>
<gene>
    <name evidence="2" type="ORF">HINF_LOCUS5737</name>
    <name evidence="3" type="ORF">HINF_LOCUS64628</name>
</gene>
<dbReference type="Proteomes" id="UP001642409">
    <property type="component" value="Unassembled WGS sequence"/>
</dbReference>
<dbReference type="EMBL" id="CATOUU010000150">
    <property type="protein sequence ID" value="CAI9918092.1"/>
    <property type="molecule type" value="Genomic_DNA"/>
</dbReference>
<reference evidence="3 4" key="2">
    <citation type="submission" date="2024-07" db="EMBL/GenBank/DDBJ databases">
        <authorList>
            <person name="Akdeniz Z."/>
        </authorList>
    </citation>
    <scope>NUCLEOTIDE SEQUENCE [LARGE SCALE GENOMIC DNA]</scope>
</reference>
<protein>
    <submittedName>
        <fullName evidence="3">Hypothetical_protein</fullName>
    </submittedName>
</protein>